<protein>
    <submittedName>
        <fullName evidence="1">Uncharacterized protein</fullName>
    </submittedName>
</protein>
<accession>A0AAE9Y7F3</accession>
<dbReference type="RefSeq" id="WP_272735226.1">
    <property type="nucleotide sequence ID" value="NZ_CP116942.1"/>
</dbReference>
<evidence type="ECO:0000313" key="1">
    <source>
        <dbReference type="EMBL" id="WCO65699.1"/>
    </source>
</evidence>
<dbReference type="KEGG" id="ima:PO878_14435"/>
<keyword evidence="2" id="KW-1185">Reference proteome</keyword>
<dbReference type="Proteomes" id="UP001216390">
    <property type="component" value="Chromosome"/>
</dbReference>
<name>A0AAE9Y7F3_9ACTN</name>
<reference evidence="1" key="1">
    <citation type="submission" date="2023-01" db="EMBL/GenBank/DDBJ databases">
        <title>The diversity of Class Acidimicrobiia in South China Sea sediment environments and the proposal of Iamia marina sp. nov., a novel species of the genus Iamia.</title>
        <authorList>
            <person name="He Y."/>
            <person name="Tian X."/>
        </authorList>
    </citation>
    <scope>NUCLEOTIDE SEQUENCE</scope>
    <source>
        <strain evidence="1">DSM 19957</strain>
    </source>
</reference>
<dbReference type="EMBL" id="CP116942">
    <property type="protein sequence ID" value="WCO65699.1"/>
    <property type="molecule type" value="Genomic_DNA"/>
</dbReference>
<proteinExistence type="predicted"/>
<sequence length="108" mass="11833">MGAARVITEERSWFADAHRPDRTLRVSPHPTEGVVTLSVWDGHRCVATHRIARESVPDLVGCLAGGLVAAPPTHLSVVRDAPPPPPPAVPGAVRWWRRLTTATRLRLR</sequence>
<dbReference type="AlphaFoldDB" id="A0AAE9Y7F3"/>
<organism evidence="1 2">
    <name type="scientific">Iamia majanohamensis</name>
    <dbReference type="NCBI Taxonomy" id="467976"/>
    <lineage>
        <taxon>Bacteria</taxon>
        <taxon>Bacillati</taxon>
        <taxon>Actinomycetota</taxon>
        <taxon>Acidimicrobiia</taxon>
        <taxon>Acidimicrobiales</taxon>
        <taxon>Iamiaceae</taxon>
        <taxon>Iamia</taxon>
    </lineage>
</organism>
<gene>
    <name evidence="1" type="ORF">PO878_14435</name>
</gene>
<evidence type="ECO:0000313" key="2">
    <source>
        <dbReference type="Proteomes" id="UP001216390"/>
    </source>
</evidence>